<accession>A0A1F5MI06</accession>
<sequence length="69" mass="8593">MYNWSVDENYLKKFPKQYRLWKLEQLLSYGLNGEKVDKKEVISNWNYLKKRLDPERLKLLEFLLWPKQS</sequence>
<evidence type="ECO:0000313" key="1">
    <source>
        <dbReference type="EMBL" id="OGE65017.1"/>
    </source>
</evidence>
<protein>
    <submittedName>
        <fullName evidence="1">Uncharacterized protein</fullName>
    </submittedName>
</protein>
<dbReference type="AlphaFoldDB" id="A0A1F5MI06"/>
<organism evidence="1 2">
    <name type="scientific">Candidatus Daviesbacteria bacterium RIFCSPLOWO2_02_FULL_36_7</name>
    <dbReference type="NCBI Taxonomy" id="1797792"/>
    <lineage>
        <taxon>Bacteria</taxon>
        <taxon>Candidatus Daviesiibacteriota</taxon>
    </lineage>
</organism>
<comment type="caution">
    <text evidence="1">The sequence shown here is derived from an EMBL/GenBank/DDBJ whole genome shotgun (WGS) entry which is preliminary data.</text>
</comment>
<gene>
    <name evidence="1" type="ORF">A3I48_03910</name>
</gene>
<dbReference type="Proteomes" id="UP000178859">
    <property type="component" value="Unassembled WGS sequence"/>
</dbReference>
<proteinExistence type="predicted"/>
<evidence type="ECO:0000313" key="2">
    <source>
        <dbReference type="Proteomes" id="UP000178859"/>
    </source>
</evidence>
<dbReference type="EMBL" id="MFDT01000008">
    <property type="protein sequence ID" value="OGE65017.1"/>
    <property type="molecule type" value="Genomic_DNA"/>
</dbReference>
<reference evidence="1 2" key="1">
    <citation type="journal article" date="2016" name="Nat. Commun.">
        <title>Thousands of microbial genomes shed light on interconnected biogeochemical processes in an aquifer system.</title>
        <authorList>
            <person name="Anantharaman K."/>
            <person name="Brown C.T."/>
            <person name="Hug L.A."/>
            <person name="Sharon I."/>
            <person name="Castelle C.J."/>
            <person name="Probst A.J."/>
            <person name="Thomas B.C."/>
            <person name="Singh A."/>
            <person name="Wilkins M.J."/>
            <person name="Karaoz U."/>
            <person name="Brodie E.L."/>
            <person name="Williams K.H."/>
            <person name="Hubbard S.S."/>
            <person name="Banfield J.F."/>
        </authorList>
    </citation>
    <scope>NUCLEOTIDE SEQUENCE [LARGE SCALE GENOMIC DNA]</scope>
</reference>
<name>A0A1F5MI06_9BACT</name>